<organism evidence="8 9">
    <name type="scientific">Botryotinia fuckeliana (strain B05.10)</name>
    <name type="common">Noble rot fungus</name>
    <name type="synonym">Botrytis cinerea</name>
    <dbReference type="NCBI Taxonomy" id="332648"/>
    <lineage>
        <taxon>Eukaryota</taxon>
        <taxon>Fungi</taxon>
        <taxon>Dikarya</taxon>
        <taxon>Ascomycota</taxon>
        <taxon>Pezizomycotina</taxon>
        <taxon>Leotiomycetes</taxon>
        <taxon>Helotiales</taxon>
        <taxon>Sclerotiniaceae</taxon>
        <taxon>Botrytis</taxon>
    </lineage>
</organism>
<dbReference type="GO" id="GO:0043171">
    <property type="term" value="P:peptide catabolic process"/>
    <property type="evidence" value="ECO:0007669"/>
    <property type="project" value="TreeGrafter"/>
</dbReference>
<keyword evidence="3" id="KW-0479">Metal-binding</keyword>
<dbReference type="RefSeq" id="XP_001550989.1">
    <property type="nucleotide sequence ID" value="XM_001550939.2"/>
</dbReference>
<evidence type="ECO:0000256" key="1">
    <source>
        <dbReference type="ARBA" id="ARBA00007261"/>
    </source>
</evidence>
<keyword evidence="2" id="KW-0645">Protease</keyword>
<dbReference type="KEGG" id="bfu:BCIN_01g03570"/>
<dbReference type="Gene3D" id="3.30.830.10">
    <property type="entry name" value="Metalloenzyme, LuxS/M16 peptidase-like"/>
    <property type="match status" value="1"/>
</dbReference>
<evidence type="ECO:0000256" key="3">
    <source>
        <dbReference type="ARBA" id="ARBA00022723"/>
    </source>
</evidence>
<dbReference type="InterPro" id="IPR011765">
    <property type="entry name" value="Pept_M16_N"/>
</dbReference>
<dbReference type="OrthoDB" id="952271at2759"/>
<evidence type="ECO:0000256" key="2">
    <source>
        <dbReference type="ARBA" id="ARBA00022670"/>
    </source>
</evidence>
<sequence length="153" mass="16579">MGEALHSGPIEHLSNKMEKPLLDDRLYRVMELPNHLKVLLIHDPDNDKTAAAMDVNVGSFSDPDDVPGTAHAVEHFCFMGTKKYPGENEYSTYLTKYGGNSNAYTASTSTDYYSELSASSTSNSPGSSATVKQFNVSISKGKAPLYGALDCFS</sequence>
<dbReference type="InterPro" id="IPR050626">
    <property type="entry name" value="Peptidase_M16"/>
</dbReference>
<proteinExistence type="inferred from homology"/>
<dbReference type="GO" id="GO:0046872">
    <property type="term" value="F:metal ion binding"/>
    <property type="evidence" value="ECO:0007669"/>
    <property type="project" value="UniProtKB-KW"/>
</dbReference>
<evidence type="ECO:0000259" key="7">
    <source>
        <dbReference type="Pfam" id="PF00675"/>
    </source>
</evidence>
<evidence type="ECO:0000256" key="6">
    <source>
        <dbReference type="ARBA" id="ARBA00023049"/>
    </source>
</evidence>
<dbReference type="Pfam" id="PF00675">
    <property type="entry name" value="Peptidase_M16"/>
    <property type="match status" value="1"/>
</dbReference>
<dbReference type="GO" id="GO:0004222">
    <property type="term" value="F:metalloendopeptidase activity"/>
    <property type="evidence" value="ECO:0007669"/>
    <property type="project" value="TreeGrafter"/>
</dbReference>
<dbReference type="PANTHER" id="PTHR43690:SF18">
    <property type="entry name" value="INSULIN-DEGRADING ENZYME-RELATED"/>
    <property type="match status" value="1"/>
</dbReference>
<dbReference type="InterPro" id="IPR011249">
    <property type="entry name" value="Metalloenz_LuxS/M16"/>
</dbReference>
<dbReference type="SUPFAM" id="SSF63411">
    <property type="entry name" value="LuxS/MPP-like metallohydrolase"/>
    <property type="match status" value="1"/>
</dbReference>
<evidence type="ECO:0000313" key="8">
    <source>
        <dbReference type="EMBL" id="ATZ45604.1"/>
    </source>
</evidence>
<comment type="similarity">
    <text evidence="1">Belongs to the peptidase M16 family.</text>
</comment>
<evidence type="ECO:0000256" key="4">
    <source>
        <dbReference type="ARBA" id="ARBA00022801"/>
    </source>
</evidence>
<dbReference type="GO" id="GO:0051603">
    <property type="term" value="P:proteolysis involved in protein catabolic process"/>
    <property type="evidence" value="ECO:0007669"/>
    <property type="project" value="TreeGrafter"/>
</dbReference>
<dbReference type="EMBL" id="CP009805">
    <property type="protein sequence ID" value="ATZ45604.1"/>
    <property type="molecule type" value="Genomic_DNA"/>
</dbReference>
<feature type="domain" description="Peptidase M16 N-terminal" evidence="7">
    <location>
        <begin position="37"/>
        <end position="118"/>
    </location>
</feature>
<keyword evidence="5" id="KW-0862">Zinc</keyword>
<dbReference type="GeneID" id="5431490"/>
<dbReference type="PANTHER" id="PTHR43690">
    <property type="entry name" value="NARDILYSIN"/>
    <property type="match status" value="1"/>
</dbReference>
<keyword evidence="6" id="KW-0482">Metalloprotease</keyword>
<reference evidence="8 9" key="1">
    <citation type="journal article" date="2011" name="PLoS Genet.">
        <title>Genomic analysis of the necrotrophic fungal pathogens Sclerotinia sclerotiorum and Botrytis cinerea.</title>
        <authorList>
            <person name="Amselem J."/>
            <person name="Cuomo C.A."/>
            <person name="van Kan J.A."/>
            <person name="Viaud M."/>
            <person name="Benito E.P."/>
            <person name="Couloux A."/>
            <person name="Coutinho P.M."/>
            <person name="de Vries R.P."/>
            <person name="Dyer P.S."/>
            <person name="Fillinger S."/>
            <person name="Fournier E."/>
            <person name="Gout L."/>
            <person name="Hahn M."/>
            <person name="Kohn L."/>
            <person name="Lapalu N."/>
            <person name="Plummer K.M."/>
            <person name="Pradier J.M."/>
            <person name="Quevillon E."/>
            <person name="Sharon A."/>
            <person name="Simon A."/>
            <person name="ten Have A."/>
            <person name="Tudzynski B."/>
            <person name="Tudzynski P."/>
            <person name="Wincker P."/>
            <person name="Andrew M."/>
            <person name="Anthouard V."/>
            <person name="Beever R.E."/>
            <person name="Beffa R."/>
            <person name="Benoit I."/>
            <person name="Bouzid O."/>
            <person name="Brault B."/>
            <person name="Chen Z."/>
            <person name="Choquer M."/>
            <person name="Collemare J."/>
            <person name="Cotton P."/>
            <person name="Danchin E.G."/>
            <person name="Da Silva C."/>
            <person name="Gautier A."/>
            <person name="Giraud C."/>
            <person name="Giraud T."/>
            <person name="Gonzalez C."/>
            <person name="Grossetete S."/>
            <person name="Guldener U."/>
            <person name="Henrissat B."/>
            <person name="Howlett B.J."/>
            <person name="Kodira C."/>
            <person name="Kretschmer M."/>
            <person name="Lappartient A."/>
            <person name="Leroch M."/>
            <person name="Levis C."/>
            <person name="Mauceli E."/>
            <person name="Neuveglise C."/>
            <person name="Oeser B."/>
            <person name="Pearson M."/>
            <person name="Poulain J."/>
            <person name="Poussereau N."/>
            <person name="Quesneville H."/>
            <person name="Rascle C."/>
            <person name="Schumacher J."/>
            <person name="Segurens B."/>
            <person name="Sexton A."/>
            <person name="Silva E."/>
            <person name="Sirven C."/>
            <person name="Soanes D.M."/>
            <person name="Talbot N.J."/>
            <person name="Templeton M."/>
            <person name="Yandava C."/>
            <person name="Yarden O."/>
            <person name="Zeng Q."/>
            <person name="Rollins J.A."/>
            <person name="Lebrun M.H."/>
            <person name="Dickman M."/>
        </authorList>
    </citation>
    <scope>NUCLEOTIDE SEQUENCE [LARGE SCALE GENOMIC DNA]</scope>
    <source>
        <strain evidence="8 9">B05.10</strain>
    </source>
</reference>
<reference evidence="8 9" key="2">
    <citation type="journal article" date="2012" name="Eukaryot. Cell">
        <title>Genome update of Botrytis cinerea strains B05.10 and T4.</title>
        <authorList>
            <person name="Staats M."/>
            <person name="van Kan J.A."/>
        </authorList>
    </citation>
    <scope>NUCLEOTIDE SEQUENCE [LARGE SCALE GENOMIC DNA]</scope>
    <source>
        <strain evidence="8 9">B05.10</strain>
    </source>
</reference>
<dbReference type="GO" id="GO:0005739">
    <property type="term" value="C:mitochondrion"/>
    <property type="evidence" value="ECO:0007669"/>
    <property type="project" value="TreeGrafter"/>
</dbReference>
<evidence type="ECO:0000256" key="5">
    <source>
        <dbReference type="ARBA" id="ARBA00022833"/>
    </source>
</evidence>
<dbReference type="GO" id="GO:0005829">
    <property type="term" value="C:cytosol"/>
    <property type="evidence" value="ECO:0007669"/>
    <property type="project" value="TreeGrafter"/>
</dbReference>
<dbReference type="AlphaFoldDB" id="A0A384J554"/>
<gene>
    <name evidence="8" type="ORF">BCIN_01g03570</name>
</gene>
<dbReference type="VEuPathDB" id="FungiDB:Bcin01g03570"/>
<accession>A0A384J554</accession>
<name>A0A384J554_BOTFB</name>
<keyword evidence="9" id="KW-1185">Reference proteome</keyword>
<reference evidence="8 9" key="3">
    <citation type="journal article" date="2017" name="Mol. Plant Pathol.">
        <title>A gapless genome sequence of the fungus Botrytis cinerea.</title>
        <authorList>
            <person name="Van Kan J.A."/>
            <person name="Stassen J.H."/>
            <person name="Mosbach A."/>
            <person name="Van Der Lee T.A."/>
            <person name="Faino L."/>
            <person name="Farmer A.D."/>
            <person name="Papasotiriou D.G."/>
            <person name="Zhou S."/>
            <person name="Seidl M.F."/>
            <person name="Cottam E."/>
            <person name="Edel D."/>
            <person name="Hahn M."/>
            <person name="Schwartz D.C."/>
            <person name="Dietrich R.A."/>
            <person name="Widdison S."/>
            <person name="Scalliet G."/>
        </authorList>
    </citation>
    <scope>NUCLEOTIDE SEQUENCE [LARGE SCALE GENOMIC DNA]</scope>
    <source>
        <strain evidence="8 9">B05.10</strain>
    </source>
</reference>
<evidence type="ECO:0000313" key="9">
    <source>
        <dbReference type="Proteomes" id="UP000001798"/>
    </source>
</evidence>
<protein>
    <recommendedName>
        <fullName evidence="7">Peptidase M16 N-terminal domain-containing protein</fullName>
    </recommendedName>
</protein>
<keyword evidence="4" id="KW-0378">Hydrolase</keyword>
<dbReference type="Proteomes" id="UP000001798">
    <property type="component" value="Chromosome 1"/>
</dbReference>